<dbReference type="Pfam" id="PF16113">
    <property type="entry name" value="ECH_2"/>
    <property type="match status" value="1"/>
</dbReference>
<dbReference type="GO" id="GO:0003860">
    <property type="term" value="F:3-hydroxyisobutyryl-CoA hydrolase activity"/>
    <property type="evidence" value="ECO:0007669"/>
    <property type="project" value="UniProtKB-EC"/>
</dbReference>
<keyword evidence="5" id="KW-0413">Isomerase</keyword>
<protein>
    <recommendedName>
        <fullName evidence="2">3-hydroxyisobutyryl-CoA hydrolase</fullName>
        <ecNumber evidence="2">3.1.2.4</ecNumber>
    </recommendedName>
</protein>
<organism evidence="5 6">
    <name type="scientific">Sediminimonas qiaohouensis</name>
    <dbReference type="NCBI Taxonomy" id="552061"/>
    <lineage>
        <taxon>Bacteria</taxon>
        <taxon>Pseudomonadati</taxon>
        <taxon>Pseudomonadota</taxon>
        <taxon>Alphaproteobacteria</taxon>
        <taxon>Rhodobacterales</taxon>
        <taxon>Roseobacteraceae</taxon>
        <taxon>Sediminimonas</taxon>
    </lineage>
</organism>
<proteinExistence type="predicted"/>
<name>A0A7C9LKX5_9RHOB</name>
<dbReference type="InterPro" id="IPR029045">
    <property type="entry name" value="ClpP/crotonase-like_dom_sf"/>
</dbReference>
<dbReference type="PANTHER" id="PTHR43176">
    <property type="entry name" value="3-HYDROXYISOBUTYRYL-COA HYDROLASE-RELATED"/>
    <property type="match status" value="1"/>
</dbReference>
<dbReference type="SUPFAM" id="SSF52096">
    <property type="entry name" value="ClpP/crotonase"/>
    <property type="match status" value="1"/>
</dbReference>
<feature type="domain" description="Enoyl-CoA hydratase/isomerase" evidence="4">
    <location>
        <begin position="17"/>
        <end position="336"/>
    </location>
</feature>
<dbReference type="GO" id="GO:0006574">
    <property type="term" value="P:L-valine catabolic process"/>
    <property type="evidence" value="ECO:0007669"/>
    <property type="project" value="TreeGrafter"/>
</dbReference>
<evidence type="ECO:0000313" key="5">
    <source>
        <dbReference type="EMBL" id="MTJ04319.1"/>
    </source>
</evidence>
<dbReference type="GO" id="GO:0005829">
    <property type="term" value="C:cytosol"/>
    <property type="evidence" value="ECO:0007669"/>
    <property type="project" value="TreeGrafter"/>
</dbReference>
<comment type="catalytic activity">
    <reaction evidence="1">
        <text>3-hydroxy-2-methylpropanoyl-CoA + H2O = 3-hydroxy-2-methylpropanoate + CoA + H(+)</text>
        <dbReference type="Rhea" id="RHEA:20888"/>
        <dbReference type="ChEBI" id="CHEBI:11805"/>
        <dbReference type="ChEBI" id="CHEBI:15377"/>
        <dbReference type="ChEBI" id="CHEBI:15378"/>
        <dbReference type="ChEBI" id="CHEBI:57287"/>
        <dbReference type="ChEBI" id="CHEBI:57340"/>
        <dbReference type="EC" id="3.1.2.4"/>
    </reaction>
</comment>
<reference evidence="5 6" key="1">
    <citation type="submission" date="2019-06" db="EMBL/GenBank/DDBJ databases">
        <title>Enrichment of Autotrophic Halophilic Microorganisms from Red Sea Brine Pool Using Microbial Electrosynthesis System.</title>
        <authorList>
            <person name="Alqahtani M.F."/>
            <person name="Bajracharya S."/>
            <person name="Katuri K.P."/>
            <person name="Ali M."/>
            <person name="Saikaly P.E."/>
        </authorList>
    </citation>
    <scope>NUCLEOTIDE SEQUENCE [LARGE SCALE GENOMIC DNA]</scope>
    <source>
        <strain evidence="5">MES6</strain>
    </source>
</reference>
<dbReference type="InterPro" id="IPR045004">
    <property type="entry name" value="ECH_dom"/>
</dbReference>
<dbReference type="EMBL" id="VENJ01000006">
    <property type="protein sequence ID" value="MTJ04319.1"/>
    <property type="molecule type" value="Genomic_DNA"/>
</dbReference>
<dbReference type="Gene3D" id="3.90.226.10">
    <property type="entry name" value="2-enoyl-CoA Hydratase, Chain A, domain 1"/>
    <property type="match status" value="1"/>
</dbReference>
<dbReference type="PANTHER" id="PTHR43176:SF3">
    <property type="entry name" value="3-HYDROXYISOBUTYRYL-COA HYDROLASE, MITOCHONDRIAL"/>
    <property type="match status" value="1"/>
</dbReference>
<dbReference type="CDD" id="cd06558">
    <property type="entry name" value="crotonase-like"/>
    <property type="match status" value="1"/>
</dbReference>
<evidence type="ECO:0000256" key="1">
    <source>
        <dbReference type="ARBA" id="ARBA00001709"/>
    </source>
</evidence>
<dbReference type="EC" id="3.1.2.4" evidence="2"/>
<evidence type="ECO:0000259" key="4">
    <source>
        <dbReference type="Pfam" id="PF16113"/>
    </source>
</evidence>
<dbReference type="RefSeq" id="WP_273248927.1">
    <property type="nucleotide sequence ID" value="NZ_VENJ01000006.1"/>
</dbReference>
<dbReference type="Proteomes" id="UP000483078">
    <property type="component" value="Unassembled WGS sequence"/>
</dbReference>
<evidence type="ECO:0000313" key="6">
    <source>
        <dbReference type="Proteomes" id="UP000483078"/>
    </source>
</evidence>
<accession>A0A7C9LKX5</accession>
<dbReference type="NCBIfam" id="NF004127">
    <property type="entry name" value="PRK05617.1"/>
    <property type="match status" value="1"/>
</dbReference>
<dbReference type="InterPro" id="IPR032259">
    <property type="entry name" value="HIBYL-CoA-H"/>
</dbReference>
<dbReference type="AlphaFoldDB" id="A0A7C9LKX5"/>
<keyword evidence="3" id="KW-0378">Hydrolase</keyword>
<dbReference type="GO" id="GO:0016853">
    <property type="term" value="F:isomerase activity"/>
    <property type="evidence" value="ECO:0007669"/>
    <property type="project" value="UniProtKB-KW"/>
</dbReference>
<evidence type="ECO:0000256" key="3">
    <source>
        <dbReference type="ARBA" id="ARBA00022801"/>
    </source>
</evidence>
<gene>
    <name evidence="5" type="ORF">FH759_06450</name>
</gene>
<comment type="caution">
    <text evidence="5">The sequence shown here is derived from an EMBL/GenBank/DDBJ whole genome shotgun (WGS) entry which is preliminary data.</text>
</comment>
<evidence type="ECO:0000256" key="2">
    <source>
        <dbReference type="ARBA" id="ARBA00011915"/>
    </source>
</evidence>
<sequence length="353" mass="38192">MTEESAEIDIRTQGRAGRITLNRPKALNALTYDMCLRIEAALDAWRDDAAVDLLIIDAAGDKAFCAGGDIAELYRTGKAGDYAYGRRFWADEYRMNAKLFEFPKPVVSLMQGFVMGGGVGVGCHGSHRIVDTSAQIAMPECGIGLVPDVGGSLLLARAPGRVGEHLGLTAARMSAGDAIFAGFADACLPRDAWPDLIADLCATGDIDAAERPCAEAPPASDLSTQMDNITAHFGGERLDDILRSLQAQENDFTAAALKQMGRNSPLSMGCTVEMIHRLRGPSAEIRRALDLEYRFTFRSMDQGDFLEGVRAAIIDKDRNPHWKHTLHALPDVAVSQMLLPLGEDALTLEEKTT</sequence>